<dbReference type="PANTHER" id="PTHR33734">
    <property type="entry name" value="LYSM DOMAIN-CONTAINING GPI-ANCHORED PROTEIN 2"/>
    <property type="match status" value="1"/>
</dbReference>
<evidence type="ECO:0000259" key="1">
    <source>
        <dbReference type="PROSITE" id="PS51782"/>
    </source>
</evidence>
<organism evidence="2 3">
    <name type="scientific">Sulfuriferula nivalis</name>
    <dbReference type="NCBI Taxonomy" id="2675298"/>
    <lineage>
        <taxon>Bacteria</taxon>
        <taxon>Pseudomonadati</taxon>
        <taxon>Pseudomonadota</taxon>
        <taxon>Betaproteobacteria</taxon>
        <taxon>Nitrosomonadales</taxon>
        <taxon>Sulfuricellaceae</taxon>
        <taxon>Sulfuriferula</taxon>
    </lineage>
</organism>
<dbReference type="EMBL" id="AP021881">
    <property type="protein sequence ID" value="BBP01630.1"/>
    <property type="molecule type" value="Genomic_DNA"/>
</dbReference>
<dbReference type="SMART" id="SM00257">
    <property type="entry name" value="LysM"/>
    <property type="match status" value="1"/>
</dbReference>
<evidence type="ECO:0000313" key="3">
    <source>
        <dbReference type="Proteomes" id="UP000463939"/>
    </source>
</evidence>
<dbReference type="PANTHER" id="PTHR33734:SF22">
    <property type="entry name" value="MEMBRANE-BOUND LYTIC MUREIN TRANSGLYCOSYLASE D"/>
    <property type="match status" value="1"/>
</dbReference>
<dbReference type="Gene3D" id="1.10.530.10">
    <property type="match status" value="1"/>
</dbReference>
<keyword evidence="3" id="KW-1185">Reference proteome</keyword>
<dbReference type="RefSeq" id="WP_162085379.1">
    <property type="nucleotide sequence ID" value="NZ_AP021881.1"/>
</dbReference>
<dbReference type="Pfam" id="PF01476">
    <property type="entry name" value="LysM"/>
    <property type="match status" value="1"/>
</dbReference>
<dbReference type="AlphaFoldDB" id="A0A809SIB1"/>
<protein>
    <recommendedName>
        <fullName evidence="1">LysM domain-containing protein</fullName>
    </recommendedName>
</protein>
<dbReference type="KEGG" id="sniv:SFSGTM_23380"/>
<gene>
    <name evidence="2" type="ORF">SFSGTM_23380</name>
</gene>
<sequence>MIPETYTAQKGDTLSAIANHYGFSVDEIAHTNQLTDTNKIAVGQILKMPKPETTQAEQENSDNWSETILRFVDSIERPIAGLVVRLVAGDTEVGGTTDASGCAPLVRCKAADATIAIHVQKHVTRGGGEKQVATYAPSAGKQIVRVQSGMHVATTKLRTHKGTPERPPRVLKPTISHEKLETRTTAGNPITCSVGCECPNTDDLKLGSNNPYRDWVKQAAKRTGVVPQAVAAVMNAEASKEKSGKWKADSKSKKSSATGMTQFLDGSWIGVAVSSGTYLNDKCKQVGWLSQDDKGAWRFKKADGTYVTGSGLERNLKKLLTGARTASDKNLQKLLDLRYEPEFAIMTAMDYAKANLNGLRTKGYAIDGLNDTEKARIMYLCHHLGLADAVHFIQNTIPEEDVVVTNKKGKKVVKQNGAEKLLTAQIGKEGTKQWLKKASNDWINAHRLWLEDFMNRTIIPSAFACPGNKQDQLGDEEEDGTLLKITGKLKK</sequence>
<dbReference type="Gene3D" id="3.10.350.10">
    <property type="entry name" value="LysM domain"/>
    <property type="match status" value="1"/>
</dbReference>
<dbReference type="CDD" id="cd00118">
    <property type="entry name" value="LysM"/>
    <property type="match status" value="1"/>
</dbReference>
<dbReference type="Proteomes" id="UP000463939">
    <property type="component" value="Chromosome"/>
</dbReference>
<reference evidence="3" key="1">
    <citation type="submission" date="2019-11" db="EMBL/GenBank/DDBJ databases">
        <title>Isolation and characterization of a novel species in the genus Sulfuriferula.</title>
        <authorList>
            <person name="Mochizuki J."/>
            <person name="Kojima H."/>
            <person name="Fukui M."/>
        </authorList>
    </citation>
    <scope>NUCLEOTIDE SEQUENCE [LARGE SCALE GENOMIC DNA]</scope>
    <source>
        <strain evidence="3">SGTM</strain>
    </source>
</reference>
<evidence type="ECO:0000313" key="2">
    <source>
        <dbReference type="EMBL" id="BBP01630.1"/>
    </source>
</evidence>
<name>A0A809SIB1_9PROT</name>
<dbReference type="SUPFAM" id="SSF54106">
    <property type="entry name" value="LysM domain"/>
    <property type="match status" value="1"/>
</dbReference>
<dbReference type="InterPro" id="IPR018392">
    <property type="entry name" value="LysM"/>
</dbReference>
<feature type="domain" description="LysM" evidence="1">
    <location>
        <begin position="4"/>
        <end position="48"/>
    </location>
</feature>
<dbReference type="InterPro" id="IPR036779">
    <property type="entry name" value="LysM_dom_sf"/>
</dbReference>
<dbReference type="PROSITE" id="PS51782">
    <property type="entry name" value="LYSM"/>
    <property type="match status" value="1"/>
</dbReference>
<accession>A0A809SIB1</accession>
<proteinExistence type="predicted"/>